<dbReference type="InterPro" id="IPR011009">
    <property type="entry name" value="Kinase-like_dom_sf"/>
</dbReference>
<dbReference type="PANTHER" id="PTHR24347">
    <property type="entry name" value="SERINE/THREONINE-PROTEIN KINASE"/>
    <property type="match status" value="1"/>
</dbReference>
<keyword evidence="3" id="KW-1185">Reference proteome</keyword>
<dbReference type="InterPro" id="IPR007024">
    <property type="entry name" value="BLUF_domain"/>
</dbReference>
<protein>
    <recommendedName>
        <fullName evidence="1">Protein kinase domain-containing protein</fullName>
    </recommendedName>
</protein>
<dbReference type="Pfam" id="PF04940">
    <property type="entry name" value="BLUF"/>
    <property type="match status" value="1"/>
</dbReference>
<evidence type="ECO:0000313" key="3">
    <source>
        <dbReference type="Proteomes" id="UP001165085"/>
    </source>
</evidence>
<name>A0A9W7BQ83_9STRA</name>
<dbReference type="InterPro" id="IPR036046">
    <property type="entry name" value="Acylphosphatase-like_dom_sf"/>
</dbReference>
<gene>
    <name evidence="2" type="ORF">TrST_g12629</name>
</gene>
<comment type="caution">
    <text evidence="2">The sequence shown here is derived from an EMBL/GenBank/DDBJ whole genome shotgun (WGS) entry which is preliminary data.</text>
</comment>
<dbReference type="PROSITE" id="PS00108">
    <property type="entry name" value="PROTEIN_KINASE_ST"/>
    <property type="match status" value="1"/>
</dbReference>
<dbReference type="Gene3D" id="1.10.510.10">
    <property type="entry name" value="Transferase(Phosphotransferase) domain 1"/>
    <property type="match status" value="1"/>
</dbReference>
<organism evidence="2 3">
    <name type="scientific">Triparma strigata</name>
    <dbReference type="NCBI Taxonomy" id="1606541"/>
    <lineage>
        <taxon>Eukaryota</taxon>
        <taxon>Sar</taxon>
        <taxon>Stramenopiles</taxon>
        <taxon>Ochrophyta</taxon>
        <taxon>Bolidophyceae</taxon>
        <taxon>Parmales</taxon>
        <taxon>Triparmaceae</taxon>
        <taxon>Triparma</taxon>
    </lineage>
</organism>
<dbReference type="SUPFAM" id="SSF56112">
    <property type="entry name" value="Protein kinase-like (PK-like)"/>
    <property type="match status" value="1"/>
</dbReference>
<dbReference type="GO" id="GO:0009882">
    <property type="term" value="F:blue light photoreceptor activity"/>
    <property type="evidence" value="ECO:0007669"/>
    <property type="project" value="InterPro"/>
</dbReference>
<dbReference type="GO" id="GO:0004672">
    <property type="term" value="F:protein kinase activity"/>
    <property type="evidence" value="ECO:0007669"/>
    <property type="project" value="InterPro"/>
</dbReference>
<dbReference type="OrthoDB" id="2747778at2759"/>
<dbReference type="InterPro" id="IPR008271">
    <property type="entry name" value="Ser/Thr_kinase_AS"/>
</dbReference>
<proteinExistence type="predicted"/>
<dbReference type="Proteomes" id="UP001165085">
    <property type="component" value="Unassembled WGS sequence"/>
</dbReference>
<dbReference type="EMBL" id="BRXY01000432">
    <property type="protein sequence ID" value="GMH94572.1"/>
    <property type="molecule type" value="Genomic_DNA"/>
</dbReference>
<evidence type="ECO:0000313" key="2">
    <source>
        <dbReference type="EMBL" id="GMH94572.1"/>
    </source>
</evidence>
<dbReference type="InterPro" id="IPR000719">
    <property type="entry name" value="Prot_kinase_dom"/>
</dbReference>
<evidence type="ECO:0000259" key="1">
    <source>
        <dbReference type="PROSITE" id="PS50011"/>
    </source>
</evidence>
<dbReference type="Pfam" id="PF00069">
    <property type="entry name" value="Pkinase"/>
    <property type="match status" value="1"/>
</dbReference>
<dbReference type="AlphaFoldDB" id="A0A9W7BQ83"/>
<reference evidence="3" key="1">
    <citation type="journal article" date="2023" name="Commun. Biol.">
        <title>Genome analysis of Parmales, the sister group of diatoms, reveals the evolutionary specialization of diatoms from phago-mixotrophs to photoautotrophs.</title>
        <authorList>
            <person name="Ban H."/>
            <person name="Sato S."/>
            <person name="Yoshikawa S."/>
            <person name="Yamada K."/>
            <person name="Nakamura Y."/>
            <person name="Ichinomiya M."/>
            <person name="Sato N."/>
            <person name="Blanc-Mathieu R."/>
            <person name="Endo H."/>
            <person name="Kuwata A."/>
            <person name="Ogata H."/>
        </authorList>
    </citation>
    <scope>NUCLEOTIDE SEQUENCE [LARGE SCALE GENOMIC DNA]</scope>
    <source>
        <strain evidence="3">NIES 3701</strain>
    </source>
</reference>
<dbReference type="SMART" id="SM01034">
    <property type="entry name" value="BLUF"/>
    <property type="match status" value="1"/>
</dbReference>
<dbReference type="GO" id="GO:0071949">
    <property type="term" value="F:FAD binding"/>
    <property type="evidence" value="ECO:0007669"/>
    <property type="project" value="InterPro"/>
</dbReference>
<dbReference type="GO" id="GO:0005524">
    <property type="term" value="F:ATP binding"/>
    <property type="evidence" value="ECO:0007669"/>
    <property type="project" value="InterPro"/>
</dbReference>
<dbReference type="SUPFAM" id="SSF54975">
    <property type="entry name" value="Acylphosphatase/BLUF domain-like"/>
    <property type="match status" value="1"/>
</dbReference>
<dbReference type="PROSITE" id="PS50011">
    <property type="entry name" value="PROTEIN_KINASE_DOM"/>
    <property type="match status" value="1"/>
</dbReference>
<dbReference type="Gene3D" id="3.30.70.100">
    <property type="match status" value="1"/>
</dbReference>
<accession>A0A9W7BQ83</accession>
<dbReference type="SMART" id="SM00220">
    <property type="entry name" value="S_TKc"/>
    <property type="match status" value="1"/>
</dbReference>
<sequence length="482" mass="55180">MEPSPRRGHEILCVKFESLLQSQNSSTPASFREMVATWKDKNKSANITGEICLRNPFEENYFISQTIEGPVETVRKLWNRIKEDSRVLEIISSTFALKKERTYKTWALSLGSDGSDKDRGKNFMAEHVKHSVIHQSSNKTVFIVDDMHTGKHYAMKEILNVPTIHNLPSTNEHEIVQHIYAGMNMASGGPLEGRTGIIEVPDIFREPVKVSMVYPLYYLDLFQAINYNTEIFRTEGFSEIVIVTFVAQLLEALLLLKKRRVVHRDIKPENICLDEDGNLVLLDFELAVKLPEGAAFHIQTDFMAGTSLFVAPETYRRLEYSHSTDLWSVGMIACELWSSQLPWDISPKASLEEVGQTFVSTLPSKPEGMSEQLWAFVARILIRGQDRISVEEAIADPIFENFTFTRFEEEEGKVLLTPGNVFDRHDHMENIRELCRHGFGSSYDRTRARARFLEEVNTSSMIRQDRSDWVDSFSTALNHAFE</sequence>
<feature type="domain" description="Protein kinase" evidence="1">
    <location>
        <begin position="127"/>
        <end position="399"/>
    </location>
</feature>